<name>I8UA46_9BACL</name>
<comment type="caution">
    <text evidence="2">The sequence shown here is derived from an EMBL/GenBank/DDBJ whole genome shotgun (WGS) entry which is preliminary data.</text>
</comment>
<dbReference type="PATRIC" id="fig|1196324.3.peg.3878"/>
<dbReference type="InterPro" id="IPR013560">
    <property type="entry name" value="DUF1722"/>
</dbReference>
<evidence type="ECO:0000313" key="3">
    <source>
        <dbReference type="Proteomes" id="UP000004080"/>
    </source>
</evidence>
<organism evidence="2 3">
    <name type="scientific">Fictibacillus macauensis ZFHKF-1</name>
    <dbReference type="NCBI Taxonomy" id="1196324"/>
    <lineage>
        <taxon>Bacteria</taxon>
        <taxon>Bacillati</taxon>
        <taxon>Bacillota</taxon>
        <taxon>Bacilli</taxon>
        <taxon>Bacillales</taxon>
        <taxon>Fictibacillaceae</taxon>
        <taxon>Fictibacillus</taxon>
    </lineage>
</organism>
<dbReference type="Proteomes" id="UP000004080">
    <property type="component" value="Unassembled WGS sequence"/>
</dbReference>
<accession>I8UA46</accession>
<dbReference type="eggNOG" id="COG3272">
    <property type="taxonomic scope" value="Bacteria"/>
</dbReference>
<evidence type="ECO:0000313" key="2">
    <source>
        <dbReference type="EMBL" id="EIT83658.1"/>
    </source>
</evidence>
<dbReference type="RefSeq" id="WP_007203884.1">
    <property type="nucleotide sequence ID" value="NZ_AKKV01000053.1"/>
</dbReference>
<dbReference type="STRING" id="1196324.A374_19100"/>
<dbReference type="Pfam" id="PF04463">
    <property type="entry name" value="2-thiour_desulf"/>
    <property type="match status" value="1"/>
</dbReference>
<dbReference type="AlphaFoldDB" id="I8UA46"/>
<dbReference type="EMBL" id="AKKV01000053">
    <property type="protein sequence ID" value="EIT83658.1"/>
    <property type="molecule type" value="Genomic_DNA"/>
</dbReference>
<sequence length="322" mass="37139">MGEFIKPKLVVSKCLEFDHCRYNGDVIHHPIIRKLMRYVDFIPVCPEVEIGLGTPRETIRIVSNKGDQRLLQPKTGQDVTEAMSQFSTAYLESLTNIDGFILKSRSPSCGIKDVKLYASTEKGPALGSTSGLFGGMVLQKFPHLAIEEEGRLNNFLIRQRFLTKIFLLASFRELKKSGSLSSLKEFHDRNHYLYLAYSRPTKKVLDRILMKEPKKQEDDHFSLYYKGLSRLLSRGARYDSSINAAFEMVKTFEQHLNGKEKSFFQQLAHQVIQKKEPFSTLMALLKSWAYRFENETILRQSWFEPYPTELVEISDSGKGRDY</sequence>
<dbReference type="PANTHER" id="PTHR30087:SF0">
    <property type="entry name" value="INNER MEMBRANE PROTEIN"/>
    <property type="match status" value="1"/>
</dbReference>
<dbReference type="PANTHER" id="PTHR30087">
    <property type="entry name" value="INNER MEMBRANE PROTEIN"/>
    <property type="match status" value="1"/>
</dbReference>
<gene>
    <name evidence="2" type="ORF">A374_19100</name>
</gene>
<feature type="domain" description="DUF1722" evidence="1">
    <location>
        <begin position="192"/>
        <end position="307"/>
    </location>
</feature>
<dbReference type="eggNOG" id="COG1683">
    <property type="taxonomic scope" value="Bacteria"/>
</dbReference>
<dbReference type="Pfam" id="PF08349">
    <property type="entry name" value="DUF1722"/>
    <property type="match status" value="1"/>
</dbReference>
<protein>
    <recommendedName>
        <fullName evidence="1">DUF1722 domain-containing protein</fullName>
    </recommendedName>
</protein>
<proteinExistence type="predicted"/>
<dbReference type="InterPro" id="IPR007553">
    <property type="entry name" value="2-thiour_desulf"/>
</dbReference>
<reference evidence="2 3" key="1">
    <citation type="journal article" date="2012" name="J. Bacteriol.">
        <title>Genome of Bacillus macauensis ZFHKF-1, a Long-Chain-Forming Bacterium.</title>
        <authorList>
            <person name="Cai L."/>
            <person name="Zhang T."/>
        </authorList>
    </citation>
    <scope>NUCLEOTIDE SEQUENCE [LARGE SCALE GENOMIC DNA]</scope>
    <source>
        <strain evidence="2 3">ZFHKF-1</strain>
    </source>
</reference>
<keyword evidence="3" id="KW-1185">Reference proteome</keyword>
<dbReference type="OrthoDB" id="9797779at2"/>
<evidence type="ECO:0000259" key="1">
    <source>
        <dbReference type="Pfam" id="PF08349"/>
    </source>
</evidence>